<comment type="function">
    <text evidence="1 7">RNaseP catalyzes the removal of the 5'-leader sequence from pre-tRNA to produce the mature 5'-terminus. It can also cleave other RNA substrates such as 4.5S RNA. The protein component plays an auxiliary but essential role in vivo by binding to the 5'-leader sequence and broadening the substrate specificity of the ribozyme.</text>
</comment>
<evidence type="ECO:0000256" key="3">
    <source>
        <dbReference type="ARBA" id="ARBA00022722"/>
    </source>
</evidence>
<dbReference type="EMBL" id="JADEVV010000032">
    <property type="protein sequence ID" value="MBE9254522.1"/>
    <property type="molecule type" value="Genomic_DNA"/>
</dbReference>
<proteinExistence type="inferred from homology"/>
<protein>
    <recommendedName>
        <fullName evidence="7 8">Ribonuclease P protein component</fullName>
        <shortName evidence="7">RNase P protein</shortName>
        <shortName evidence="7">RNaseP protein</shortName>
        <ecNumber evidence="7 8">3.1.26.5</ecNumber>
    </recommendedName>
    <alternativeName>
        <fullName evidence="7">Protein C5</fullName>
    </alternativeName>
</protein>
<evidence type="ECO:0000256" key="5">
    <source>
        <dbReference type="ARBA" id="ARBA00022801"/>
    </source>
</evidence>
<keyword evidence="2 7" id="KW-0819">tRNA processing</keyword>
<keyword evidence="5 7" id="KW-0378">Hydrolase</keyword>
<keyword evidence="3 7" id="KW-0540">Nuclease</keyword>
<dbReference type="RefSeq" id="WP_190597449.1">
    <property type="nucleotide sequence ID" value="NZ_JADEVV010000032.1"/>
</dbReference>
<dbReference type="InterPro" id="IPR020539">
    <property type="entry name" value="RNase_P_CS"/>
</dbReference>
<dbReference type="EC" id="3.1.26.5" evidence="7 8"/>
<dbReference type="PANTHER" id="PTHR33992:SF1">
    <property type="entry name" value="RIBONUCLEASE P PROTEIN COMPONENT"/>
    <property type="match status" value="1"/>
</dbReference>
<evidence type="ECO:0000256" key="7">
    <source>
        <dbReference type="HAMAP-Rule" id="MF_00227"/>
    </source>
</evidence>
<keyword evidence="6 7" id="KW-0694">RNA-binding</keyword>
<dbReference type="SUPFAM" id="SSF54211">
    <property type="entry name" value="Ribosomal protein S5 domain 2-like"/>
    <property type="match status" value="1"/>
</dbReference>
<comment type="similarity">
    <text evidence="7">Belongs to the RnpA family.</text>
</comment>
<dbReference type="PANTHER" id="PTHR33992">
    <property type="entry name" value="RIBONUCLEASE P PROTEIN COMPONENT"/>
    <property type="match status" value="1"/>
</dbReference>
<accession>A0ABR9VT51</accession>
<dbReference type="InterPro" id="IPR000100">
    <property type="entry name" value="RNase_P"/>
</dbReference>
<evidence type="ECO:0000256" key="6">
    <source>
        <dbReference type="ARBA" id="ARBA00022884"/>
    </source>
</evidence>
<comment type="subunit">
    <text evidence="7">Consists of a catalytic RNA component (M1 or rnpB) and a protein subunit.</text>
</comment>
<dbReference type="InterPro" id="IPR020568">
    <property type="entry name" value="Ribosomal_Su5_D2-typ_SF"/>
</dbReference>
<dbReference type="Proteomes" id="UP000658720">
    <property type="component" value="Unassembled WGS sequence"/>
</dbReference>
<comment type="catalytic activity">
    <reaction evidence="7">
        <text>Endonucleolytic cleavage of RNA, removing 5'-extranucleotides from tRNA precursor.</text>
        <dbReference type="EC" id="3.1.26.5"/>
    </reaction>
</comment>
<dbReference type="Pfam" id="PF00825">
    <property type="entry name" value="Ribonuclease_P"/>
    <property type="match status" value="1"/>
</dbReference>
<keyword evidence="10" id="KW-1185">Reference proteome</keyword>
<evidence type="ECO:0000256" key="8">
    <source>
        <dbReference type="NCBIfam" id="TIGR00188"/>
    </source>
</evidence>
<dbReference type="PROSITE" id="PS00648">
    <property type="entry name" value="RIBONUCLEASE_P"/>
    <property type="match status" value="1"/>
</dbReference>
<evidence type="ECO:0000256" key="2">
    <source>
        <dbReference type="ARBA" id="ARBA00022694"/>
    </source>
</evidence>
<dbReference type="Gene3D" id="3.30.230.10">
    <property type="match status" value="1"/>
</dbReference>
<dbReference type="InterPro" id="IPR014721">
    <property type="entry name" value="Ribsml_uS5_D2-typ_fold_subgr"/>
</dbReference>
<dbReference type="HAMAP" id="MF_00227">
    <property type="entry name" value="RNase_P"/>
    <property type="match status" value="1"/>
</dbReference>
<sequence length="124" mass="14409">MGLPKTLRLKHWQDFQTVYQQGKRHRHSNLLMRVLGDRPAGHSRFGITVSQKVSKKATVRNRLKRQIRAVINHFQPQIKPGFDVVIIVLPQGIGCNYERFLRELEQLFSQAGIIDHGHSRNHLL</sequence>
<dbReference type="NCBIfam" id="TIGR00188">
    <property type="entry name" value="rnpA"/>
    <property type="match status" value="1"/>
</dbReference>
<gene>
    <name evidence="7" type="primary">rnpA</name>
    <name evidence="9" type="ORF">IQ217_11850</name>
</gene>
<dbReference type="GO" id="GO:0004526">
    <property type="term" value="F:ribonuclease P activity"/>
    <property type="evidence" value="ECO:0007669"/>
    <property type="project" value="UniProtKB-EC"/>
</dbReference>
<evidence type="ECO:0000313" key="9">
    <source>
        <dbReference type="EMBL" id="MBE9254522.1"/>
    </source>
</evidence>
<name>A0ABR9VT51_9SYNC</name>
<evidence type="ECO:0000313" key="10">
    <source>
        <dbReference type="Proteomes" id="UP000658720"/>
    </source>
</evidence>
<evidence type="ECO:0000256" key="1">
    <source>
        <dbReference type="ARBA" id="ARBA00002663"/>
    </source>
</evidence>
<reference evidence="9 10" key="1">
    <citation type="submission" date="2020-10" db="EMBL/GenBank/DDBJ databases">
        <authorList>
            <person name="Castelo-Branco R."/>
            <person name="Eusebio N."/>
            <person name="Adriana R."/>
            <person name="Vieira A."/>
            <person name="Brugerolle De Fraissinette N."/>
            <person name="Rezende De Castro R."/>
            <person name="Schneider M.P."/>
            <person name="Vasconcelos V."/>
            <person name="Leao P.N."/>
        </authorList>
    </citation>
    <scope>NUCLEOTIDE SEQUENCE [LARGE SCALE GENOMIC DNA]</scope>
    <source>
        <strain evidence="9 10">LEGE 00031</strain>
    </source>
</reference>
<keyword evidence="4 7" id="KW-0255">Endonuclease</keyword>
<evidence type="ECO:0000256" key="4">
    <source>
        <dbReference type="ARBA" id="ARBA00022759"/>
    </source>
</evidence>
<comment type="caution">
    <text evidence="9">The sequence shown here is derived from an EMBL/GenBank/DDBJ whole genome shotgun (WGS) entry which is preliminary data.</text>
</comment>
<organism evidence="9 10">
    <name type="scientific">Synechocystis salina LEGE 00031</name>
    <dbReference type="NCBI Taxonomy" id="1828736"/>
    <lineage>
        <taxon>Bacteria</taxon>
        <taxon>Bacillati</taxon>
        <taxon>Cyanobacteriota</taxon>
        <taxon>Cyanophyceae</taxon>
        <taxon>Synechococcales</taxon>
        <taxon>Merismopediaceae</taxon>
        <taxon>Synechocystis</taxon>
    </lineage>
</organism>